<dbReference type="EMBL" id="CP013251">
    <property type="protein sequence ID" value="AMO58108.1"/>
    <property type="molecule type" value="Genomic_DNA"/>
</dbReference>
<protein>
    <submittedName>
        <fullName evidence="1">Uncharacterized protein</fullName>
    </submittedName>
</protein>
<dbReference type="OrthoDB" id="6174579at2"/>
<proteinExistence type="predicted"/>
<sequence length="191" mass="21157">MDTYYSKQTGGFYITALHGSTMPDDVVKITHEEHQSLLEGQATGKRIEASETGRPILSQQKVASVADRRLSTCTAIDNAAGAARTRFATNSAFIETEYQRAYDTAVQWINSGYQGEAPKPVKSDAEAFGRTEQDAAQTIKATGDYWFSQLDEIRNIRLKGKQAVENAPDDADFMAIAQPFVEQLERLEPDE</sequence>
<dbReference type="Proteomes" id="UP000071065">
    <property type="component" value="Chromosome"/>
</dbReference>
<dbReference type="STRING" id="570277.EZMO1_4184"/>
<dbReference type="KEGG" id="emp:EZMO1_4184"/>
<evidence type="ECO:0000313" key="2">
    <source>
        <dbReference type="Proteomes" id="UP000071065"/>
    </source>
</evidence>
<evidence type="ECO:0000313" key="1">
    <source>
        <dbReference type="EMBL" id="AMO58108.1"/>
    </source>
</evidence>
<name>A0A142BH82_9GAMM</name>
<dbReference type="PATRIC" id="fig|570277.3.peg.4498"/>
<gene>
    <name evidence="1" type="ORF">EZMO1_4184</name>
</gene>
<dbReference type="RefSeq" id="WP_061509710.1">
    <property type="nucleotide sequence ID" value="NZ_CP013251.1"/>
</dbReference>
<accession>A0A142BH82</accession>
<reference evidence="1 2" key="1">
    <citation type="journal article" date="2016" name="Front. Microbiol.">
        <title>Genomic Insight into the Host-Endosymbiont Relationship of Endozoicomonas montiporae CL-33(T) with its Coral Host.</title>
        <authorList>
            <person name="Ding J.-Y."/>
            <person name="Shiu J.-H."/>
            <person name="Chen W.-M."/>
            <person name="Chiang Y.-R."/>
            <person name="Tang S.-L."/>
        </authorList>
    </citation>
    <scope>NUCLEOTIDE SEQUENCE [LARGE SCALE GENOMIC DNA]</scope>
    <source>
        <strain evidence="1 2">CL-33</strain>
    </source>
</reference>
<dbReference type="AlphaFoldDB" id="A0A142BH82"/>
<organism evidence="1 2">
    <name type="scientific">Endozoicomonas montiporae CL-33</name>
    <dbReference type="NCBI Taxonomy" id="570277"/>
    <lineage>
        <taxon>Bacteria</taxon>
        <taxon>Pseudomonadati</taxon>
        <taxon>Pseudomonadota</taxon>
        <taxon>Gammaproteobacteria</taxon>
        <taxon>Oceanospirillales</taxon>
        <taxon>Endozoicomonadaceae</taxon>
        <taxon>Endozoicomonas</taxon>
    </lineage>
</organism>